<dbReference type="Gene3D" id="2.160.20.10">
    <property type="entry name" value="Single-stranded right-handed beta-helix, Pectin lyase-like"/>
    <property type="match status" value="1"/>
</dbReference>
<protein>
    <submittedName>
        <fullName evidence="6">Glycosyl hydrolase family 28-like protein</fullName>
    </submittedName>
</protein>
<feature type="chain" id="PRO_5045678079" evidence="5">
    <location>
        <begin position="17"/>
        <end position="417"/>
    </location>
</feature>
<dbReference type="InterPro" id="IPR012334">
    <property type="entry name" value="Pectin_lyas_fold"/>
</dbReference>
<dbReference type="InterPro" id="IPR000743">
    <property type="entry name" value="Glyco_hydro_28"/>
</dbReference>
<keyword evidence="7" id="KW-1185">Reference proteome</keyword>
<evidence type="ECO:0000313" key="6">
    <source>
        <dbReference type="EMBL" id="KAK7250252.1"/>
    </source>
</evidence>
<keyword evidence="5" id="KW-0732">Signal</keyword>
<dbReference type="InterPro" id="IPR051801">
    <property type="entry name" value="GH28_Enzymes"/>
</dbReference>
<sequence length="417" mass="44974">MLRAVSALLVCHAALALDVDVEDFGAKADNKTLSSVGINSALKAVSARGGGVVHARAKGTYRVARVELQSHTELRIGPKTVLYASDAEEDWTDRAVEVPEKCGGAGIVQNATRGGVFFAVRQSNFSITGGGTVNGGGAKWNNDARRAHFLEFFFCSDVVVEDLTIKNSSQWTLRPSYSQRLDFRRLTILGATTGANHHNTDGFDPWASKDVTFADSYYEAGDDCVAVKSGKNDDPRPWEQECGVPCENIFVSNVTCAHAHGLTVGSEIASGVRNVTFVNVVVNSGSPVKLKSQCGRGAYVRDVLYENITGLNIDGSAVWLDMEYGDGSTDPCPENETSVFDNVTVRNLFVHKAETAYTIVGDEIREHKKRPTITNLALENVTVLEYDHTGACTHASLEGRNLSPHPKASDATCTILT</sequence>
<dbReference type="PANTHER" id="PTHR31339:SF9">
    <property type="entry name" value="PLASMIN AND FIBRONECTIN-BINDING PROTEIN A"/>
    <property type="match status" value="1"/>
</dbReference>
<evidence type="ECO:0000256" key="3">
    <source>
        <dbReference type="ARBA" id="ARBA00023295"/>
    </source>
</evidence>
<dbReference type="Pfam" id="PF00295">
    <property type="entry name" value="Glyco_hydro_28"/>
    <property type="match status" value="1"/>
</dbReference>
<evidence type="ECO:0000256" key="5">
    <source>
        <dbReference type="SAM" id="SignalP"/>
    </source>
</evidence>
<feature type="signal peptide" evidence="5">
    <location>
        <begin position="1"/>
        <end position="16"/>
    </location>
</feature>
<evidence type="ECO:0000256" key="1">
    <source>
        <dbReference type="ARBA" id="ARBA00008834"/>
    </source>
</evidence>
<comment type="similarity">
    <text evidence="1 4">Belongs to the glycosyl hydrolase 28 family.</text>
</comment>
<dbReference type="Proteomes" id="UP001363151">
    <property type="component" value="Unassembled WGS sequence"/>
</dbReference>
<reference evidence="6 7" key="1">
    <citation type="submission" date="2024-03" db="EMBL/GenBank/DDBJ databases">
        <title>Aureococcus anophagefferens CCMP1851 and Kratosvirus quantuckense: Draft genome of a second virus-susceptible host strain in the model system.</title>
        <authorList>
            <person name="Chase E."/>
            <person name="Truchon A.R."/>
            <person name="Schepens W."/>
            <person name="Wilhelm S.W."/>
        </authorList>
    </citation>
    <scope>NUCLEOTIDE SEQUENCE [LARGE SCALE GENOMIC DNA]</scope>
    <source>
        <strain evidence="6 7">CCMP1851</strain>
    </source>
</reference>
<dbReference type="SUPFAM" id="SSF51126">
    <property type="entry name" value="Pectin lyase-like"/>
    <property type="match status" value="1"/>
</dbReference>
<dbReference type="InterPro" id="IPR011050">
    <property type="entry name" value="Pectin_lyase_fold/virulence"/>
</dbReference>
<dbReference type="PANTHER" id="PTHR31339">
    <property type="entry name" value="PECTIN LYASE-RELATED"/>
    <property type="match status" value="1"/>
</dbReference>
<evidence type="ECO:0000256" key="2">
    <source>
        <dbReference type="ARBA" id="ARBA00022801"/>
    </source>
</evidence>
<gene>
    <name evidence="6" type="ORF">SO694_00007123</name>
</gene>
<organism evidence="6 7">
    <name type="scientific">Aureococcus anophagefferens</name>
    <name type="common">Harmful bloom alga</name>
    <dbReference type="NCBI Taxonomy" id="44056"/>
    <lineage>
        <taxon>Eukaryota</taxon>
        <taxon>Sar</taxon>
        <taxon>Stramenopiles</taxon>
        <taxon>Ochrophyta</taxon>
        <taxon>Pelagophyceae</taxon>
        <taxon>Pelagomonadales</taxon>
        <taxon>Pelagomonadaceae</taxon>
        <taxon>Aureococcus</taxon>
    </lineage>
</organism>
<keyword evidence="2 4" id="KW-0378">Hydrolase</keyword>
<dbReference type="EMBL" id="JBBJCI010000037">
    <property type="protein sequence ID" value="KAK7250252.1"/>
    <property type="molecule type" value="Genomic_DNA"/>
</dbReference>
<evidence type="ECO:0000256" key="4">
    <source>
        <dbReference type="RuleBase" id="RU361169"/>
    </source>
</evidence>
<comment type="caution">
    <text evidence="6">The sequence shown here is derived from an EMBL/GenBank/DDBJ whole genome shotgun (WGS) entry which is preliminary data.</text>
</comment>
<keyword evidence="3 4" id="KW-0326">Glycosidase</keyword>
<evidence type="ECO:0000313" key="7">
    <source>
        <dbReference type="Proteomes" id="UP001363151"/>
    </source>
</evidence>
<name>A0ABR1GB39_AURAN</name>
<accession>A0ABR1GB39</accession>
<proteinExistence type="inferred from homology"/>